<protein>
    <recommendedName>
        <fullName evidence="3">FHF complex subunit HOOK-interacting protein C-terminal domain-containing protein</fullName>
    </recommendedName>
</protein>
<dbReference type="InterPro" id="IPR045668">
    <property type="entry name" value="FHIP_KELAA_motif"/>
</dbReference>
<comment type="similarity">
    <text evidence="1">Belongs to the FHIP family.</text>
</comment>
<evidence type="ECO:0000313" key="4">
    <source>
        <dbReference type="EMBL" id="CAL1283274.1"/>
    </source>
</evidence>
<sequence length="1090" mass="122766">MSWMFKRDSPLRSSLRKYSFTLPPKLPEGACLEVFRTHWQQAYSIIERNVGSWQQCLPTADDVTSVINNLDQMITLLLQEAQQSTACLTNGNSLRDPEPTGPLLSFLLMEGCLDKLFSWSVRTGEFINILKLEQLKFYEILVTNCHQDLLFHKPIVRPLLRLLASCGDCVPVEVEKRLIILLNTLCVCLTQFPDLLQVFFGASSDHGSTRSEKRDMFLIFSLLIPFVHREGAIGQQARDALLLCMALSRRNESIGVYIAEHSNFCPVLATGLSGLYSLLPRKLPNVPEDWHQFTPEDISEIPELAMFLNSLEFCNAVIQVAHPLVQEQLMEYLYQGFLVPVLGPALHQEAVAVPVARLENTTKYLNTVEEIVATTAYLELFLRTITEPILQQMFLKFILTSSYDTHRVLNSLIDRLGAQSRLCLVTMALFRCMLDLNCEDVLFELVFRYLIPCTHVMVSQRSRVRDTDMYNQAAEKFLSLIPTSSVLHCNDYNISLSTSQSTPLSSLPGFDSLQKLPPMSRGGSLRIKRHQRSPSTSSLAFGELDRLQSKHAVNGTEWYVNIPDAYPSSYMNYLREAHRNVRSCTLACRCWSATYDGLDPPPTAVIVSESKESEAFNSCDSSDKLRLSSSSCIDNEQKKQSDSASLLQKANNNNNNCNSESSVLELSSENLAVLQDSFKQNQQDRRASSDRVSDKDNFVIKTLNKHNEFISSDILQQIVNAEDEKVFWSLVCSTETPSSIGSLDDSLQTIDGYFNDLEVDASVEDKMQIEVMDSKDECSNADSGVFESRDSCISEKDSDVVPHSLLSAKSSEHKDNLFISIPSYSSKSDLKPCSSSVSETSTKSSNSPASPGSWESFGTPNIGPFLSIILTRLEMMMQNDVYTNLHLTGIISRLASYPQPLLRSFLLNPSLVFQPTVRSLFQVLGSLKQKVDSYSYTVDNYEELVHQSKQFLFSRIQNMAKPFTTRVYSDSVSRVHSASFSGFQRGEPRRKSLTSFLFRKSSFLRNRDSFGKEPMLESISDGQGYSSSWYVSKPTPYSLEGEMESVKAKNAIFCAVVLEEFLKELAAIAQEHSIIQLNPDFWDDIDTPWE</sequence>
<dbReference type="InterPro" id="IPR045669">
    <property type="entry name" value="FHIP_C"/>
</dbReference>
<proteinExistence type="inferred from homology"/>
<dbReference type="AlphaFoldDB" id="A0AAV2AJ71"/>
<feature type="domain" description="FHF complex subunit HOOK-interacting protein C-terminal" evidence="3">
    <location>
        <begin position="862"/>
        <end position="954"/>
    </location>
</feature>
<dbReference type="Pfam" id="PF19311">
    <property type="entry name" value="KELAA"/>
    <property type="match status" value="1"/>
</dbReference>
<dbReference type="Pfam" id="PF19314">
    <property type="entry name" value="DUF5917"/>
    <property type="match status" value="1"/>
</dbReference>
<organism evidence="4 5">
    <name type="scientific">Larinioides sclopetarius</name>
    <dbReference type="NCBI Taxonomy" id="280406"/>
    <lineage>
        <taxon>Eukaryota</taxon>
        <taxon>Metazoa</taxon>
        <taxon>Ecdysozoa</taxon>
        <taxon>Arthropoda</taxon>
        <taxon>Chelicerata</taxon>
        <taxon>Arachnida</taxon>
        <taxon>Araneae</taxon>
        <taxon>Araneomorphae</taxon>
        <taxon>Entelegynae</taxon>
        <taxon>Araneoidea</taxon>
        <taxon>Araneidae</taxon>
        <taxon>Larinioides</taxon>
    </lineage>
</organism>
<dbReference type="PANTHER" id="PTHR21705:SF11">
    <property type="entry name" value="FHIP FAMILY PROTEIN CG3558"/>
    <property type="match status" value="1"/>
</dbReference>
<evidence type="ECO:0000256" key="1">
    <source>
        <dbReference type="ARBA" id="ARBA00024336"/>
    </source>
</evidence>
<dbReference type="EMBL" id="CAXIEN010000166">
    <property type="protein sequence ID" value="CAL1283274.1"/>
    <property type="molecule type" value="Genomic_DNA"/>
</dbReference>
<evidence type="ECO:0000259" key="3">
    <source>
        <dbReference type="Pfam" id="PF19314"/>
    </source>
</evidence>
<comment type="caution">
    <text evidence="4">The sequence shown here is derived from an EMBL/GenBank/DDBJ whole genome shotgun (WGS) entry which is preliminary data.</text>
</comment>
<dbReference type="Proteomes" id="UP001497382">
    <property type="component" value="Unassembled WGS sequence"/>
</dbReference>
<dbReference type="PANTHER" id="PTHR21705">
    <property type="entry name" value="RAI16 PROTEIN-RELATED"/>
    <property type="match status" value="1"/>
</dbReference>
<feature type="region of interest" description="Disordered" evidence="2">
    <location>
        <begin position="826"/>
        <end position="855"/>
    </location>
</feature>
<reference evidence="4 5" key="1">
    <citation type="submission" date="2024-04" db="EMBL/GenBank/DDBJ databases">
        <authorList>
            <person name="Rising A."/>
            <person name="Reimegard J."/>
            <person name="Sonavane S."/>
            <person name="Akerstrom W."/>
            <person name="Nylinder S."/>
            <person name="Hedman E."/>
            <person name="Kallberg Y."/>
        </authorList>
    </citation>
    <scope>NUCLEOTIDE SEQUENCE [LARGE SCALE GENOMIC DNA]</scope>
</reference>
<keyword evidence="5" id="KW-1185">Reference proteome</keyword>
<accession>A0AAV2AJ71</accession>
<gene>
    <name evidence="4" type="ORF">LARSCL_LOCUS12494</name>
</gene>
<dbReference type="Pfam" id="PF10257">
    <property type="entry name" value="RAI16-like"/>
    <property type="match status" value="1"/>
</dbReference>
<dbReference type="InterPro" id="IPR019384">
    <property type="entry name" value="FHIP"/>
</dbReference>
<evidence type="ECO:0000313" key="5">
    <source>
        <dbReference type="Proteomes" id="UP001497382"/>
    </source>
</evidence>
<evidence type="ECO:0000256" key="2">
    <source>
        <dbReference type="SAM" id="MobiDB-lite"/>
    </source>
</evidence>
<name>A0AAV2AJ71_9ARAC</name>